<reference evidence="2" key="1">
    <citation type="submission" date="2021-06" db="EMBL/GenBank/DDBJ databases">
        <authorList>
            <person name="Kallberg Y."/>
            <person name="Tangrot J."/>
            <person name="Rosling A."/>
        </authorList>
    </citation>
    <scope>NUCLEOTIDE SEQUENCE</scope>
    <source>
        <strain evidence="2">FL130A</strain>
    </source>
</reference>
<dbReference type="Proteomes" id="UP000789508">
    <property type="component" value="Unassembled WGS sequence"/>
</dbReference>
<sequence>MSLTLLLLALKVANFEANIRGVGGLETEEKESSIFDIIFGVSPETAVDEPDEEEEIKPLLSSKRTVILREFARENLLRSDSLIILLL</sequence>
<comment type="caution">
    <text evidence="2">The sequence shown here is derived from an EMBL/GenBank/DDBJ whole genome shotgun (WGS) entry which is preliminary data.</text>
</comment>
<dbReference type="EMBL" id="CAJVPS010002244">
    <property type="protein sequence ID" value="CAG8563444.1"/>
    <property type="molecule type" value="Genomic_DNA"/>
</dbReference>
<accession>A0A9N9BGV2</accession>
<evidence type="ECO:0000313" key="2">
    <source>
        <dbReference type="EMBL" id="CAG8563444.1"/>
    </source>
</evidence>
<keyword evidence="3" id="KW-1185">Reference proteome</keyword>
<evidence type="ECO:0000256" key="1">
    <source>
        <dbReference type="SAM" id="SignalP"/>
    </source>
</evidence>
<name>A0A9N9BGV2_9GLOM</name>
<evidence type="ECO:0000313" key="3">
    <source>
        <dbReference type="Proteomes" id="UP000789508"/>
    </source>
</evidence>
<protein>
    <submittedName>
        <fullName evidence="2">12459_t:CDS:1</fullName>
    </submittedName>
</protein>
<gene>
    <name evidence="2" type="ORF">ALEPTO_LOCUS6460</name>
</gene>
<feature type="signal peptide" evidence="1">
    <location>
        <begin position="1"/>
        <end position="24"/>
    </location>
</feature>
<organism evidence="2 3">
    <name type="scientific">Ambispora leptoticha</name>
    <dbReference type="NCBI Taxonomy" id="144679"/>
    <lineage>
        <taxon>Eukaryota</taxon>
        <taxon>Fungi</taxon>
        <taxon>Fungi incertae sedis</taxon>
        <taxon>Mucoromycota</taxon>
        <taxon>Glomeromycotina</taxon>
        <taxon>Glomeromycetes</taxon>
        <taxon>Archaeosporales</taxon>
        <taxon>Ambisporaceae</taxon>
        <taxon>Ambispora</taxon>
    </lineage>
</organism>
<keyword evidence="1" id="KW-0732">Signal</keyword>
<dbReference type="AlphaFoldDB" id="A0A9N9BGV2"/>
<feature type="chain" id="PRO_5040119131" evidence="1">
    <location>
        <begin position="25"/>
        <end position="87"/>
    </location>
</feature>
<proteinExistence type="predicted"/>